<dbReference type="GO" id="GO:0048731">
    <property type="term" value="P:system development"/>
    <property type="evidence" value="ECO:0007669"/>
    <property type="project" value="UniProtKB-ARBA"/>
</dbReference>
<keyword evidence="9" id="KW-0732">Signal</keyword>
<evidence type="ECO:0000256" key="3">
    <source>
        <dbReference type="ARBA" id="ARBA00022473"/>
    </source>
</evidence>
<dbReference type="PANTHER" id="PTHR46526:SF1">
    <property type="entry name" value="CHORDIN"/>
    <property type="match status" value="1"/>
</dbReference>
<evidence type="ECO:0000259" key="11">
    <source>
        <dbReference type="PROSITE" id="PS50933"/>
    </source>
</evidence>
<dbReference type="Gene3D" id="6.20.200.20">
    <property type="match status" value="2"/>
</dbReference>
<feature type="domain" description="CHRD" evidence="11">
    <location>
        <begin position="502"/>
        <end position="622"/>
    </location>
</feature>
<dbReference type="SMART" id="SM00214">
    <property type="entry name" value="VWC"/>
    <property type="match status" value="4"/>
</dbReference>
<feature type="signal peptide" evidence="9">
    <location>
        <begin position="1"/>
        <end position="17"/>
    </location>
</feature>
<organism evidence="12 13">
    <name type="scientific">Lingula anatina</name>
    <name type="common">Brachiopod</name>
    <name type="synonym">Lingula unguis</name>
    <dbReference type="NCBI Taxonomy" id="7574"/>
    <lineage>
        <taxon>Eukaryota</taxon>
        <taxon>Metazoa</taxon>
        <taxon>Spiralia</taxon>
        <taxon>Lophotrochozoa</taxon>
        <taxon>Brachiopoda</taxon>
        <taxon>Linguliformea</taxon>
        <taxon>Lingulata</taxon>
        <taxon>Lingulida</taxon>
        <taxon>Linguloidea</taxon>
        <taxon>Lingulidae</taxon>
        <taxon>Lingula</taxon>
    </lineage>
</organism>
<feature type="region of interest" description="Disordered" evidence="8">
    <location>
        <begin position="882"/>
        <end position="908"/>
    </location>
</feature>
<dbReference type="Pfam" id="PF07452">
    <property type="entry name" value="CHRD"/>
    <property type="match status" value="3"/>
</dbReference>
<dbReference type="SUPFAM" id="SSF57603">
    <property type="entry name" value="FnI-like domain"/>
    <property type="match status" value="3"/>
</dbReference>
<evidence type="ECO:0000256" key="4">
    <source>
        <dbReference type="ARBA" id="ARBA00022525"/>
    </source>
</evidence>
<dbReference type="KEGG" id="lak:106154205"/>
<evidence type="ECO:0000256" key="5">
    <source>
        <dbReference type="ARBA" id="ARBA00022737"/>
    </source>
</evidence>
<comment type="subcellular location">
    <subcellularLocation>
        <location evidence="1">Secreted</location>
    </subcellularLocation>
</comment>
<evidence type="ECO:0000313" key="12">
    <source>
        <dbReference type="Proteomes" id="UP000085678"/>
    </source>
</evidence>
<dbReference type="InterPro" id="IPR001007">
    <property type="entry name" value="VWF_dom"/>
</dbReference>
<evidence type="ECO:0000256" key="8">
    <source>
        <dbReference type="SAM" id="MobiDB-lite"/>
    </source>
</evidence>
<feature type="chain" id="PRO_5010208156" evidence="9">
    <location>
        <begin position="18"/>
        <end position="908"/>
    </location>
</feature>
<accession>A0A1S3HD08</accession>
<dbReference type="PROSITE" id="PS50184">
    <property type="entry name" value="VWFC_2"/>
    <property type="match status" value="2"/>
</dbReference>
<protein>
    <submittedName>
        <fullName evidence="13">Chordin</fullName>
    </submittedName>
</protein>
<evidence type="ECO:0000256" key="6">
    <source>
        <dbReference type="ARBA" id="ARBA00023180"/>
    </source>
</evidence>
<feature type="domain" description="VWFC" evidence="10">
    <location>
        <begin position="820"/>
        <end position="884"/>
    </location>
</feature>
<sequence length="908" mass="100361">MLLLAAVCIQAVVSVTGRLPLHSDKATEMDSKIPGCRLGNVFHEIEARWNPSMEPVGPMYCVQCTCAPVMKKGVLQRKGRVHCNNIKNKCPKLTCSDQWLPPKSCCKVCRNDPKGVTTWSTEDKAVSDTRFGENSHIQVFTSLLTGKGVPEAVATRGVARGYFTLTEGSFHYSVHYSRRLGSPTYIRFTDERGETYYQVPVVKTEQFKNRVCGVWVNMPGIYQKFLENRNLFVTLATDRFPNGEISGRVITHKALEEETFSGLLEPEVPDGSGAAAMMTLGRSGDDLSFVVMSDGLLAEGESTTITFLKDGKPVKNLKVRASSGSTELIEVWSSLTTQESRQLARGKLTMVVVSDNGREVKGDLTPKLTCNEFQGVLSGRESLEKSRTAAAGSAIITIGHDGRIHYKVRLLGLDSKVTGMTMEGAPNRKGRRKRVTKMIKDFKADKGSFDGWANGTFGKPNSREIYMLLREQLFIDVQTAKNQDSALRGRVTQLLYDDRFNRHTGHPFVMSGSNLSPPLAAGTAGHAWVAFDRACALNFEIVVSGLSREDDGTFVAEVGDVVNGKTYEKKIRGFTGSKVSGKIEDLSKAFFRHVELGQAYVQVSIKAHPKGVIRAPVQATAPGYCYRDATSSQYPDATGHILEDMSNNMVDEYVSIKCKYEGMLYEDGETWVPNKTDVCTTCSCKRGQTQCQAVICPAAQCDNPVTLPGECCPTCVQNEKRVSPSDQCYFPGDKKWHNADTPWHPYVHPFGFVVCAVCSCVPGKNEYNCTKLSCPPLTCSEQDAIRVRETDCCKVCPEVTAPPANSVVDQPKMQRDGTKAGCRVGESYYENGAEWNPRVHSLGAIKCVTCKCKNGNAKCRRPRCPKLSCRRKKKVEGSCCRVCSEDQSPRRGRRRKNRRKSSRQQSTQ</sequence>
<keyword evidence="5" id="KW-0677">Repeat</keyword>
<dbReference type="GO" id="GO:0036122">
    <property type="term" value="F:BMP binding"/>
    <property type="evidence" value="ECO:0007669"/>
    <property type="project" value="TreeGrafter"/>
</dbReference>
<dbReference type="FunCoup" id="A0A1S3HD08">
    <property type="interactions" value="118"/>
</dbReference>
<dbReference type="InterPro" id="IPR052278">
    <property type="entry name" value="Chordin-like_regulators"/>
</dbReference>
<dbReference type="PANTHER" id="PTHR46526">
    <property type="entry name" value="CHORDIN"/>
    <property type="match status" value="1"/>
</dbReference>
<feature type="domain" description="VWFC" evidence="10">
    <location>
        <begin position="656"/>
        <end position="716"/>
    </location>
</feature>
<dbReference type="InParanoid" id="A0A1S3HD08"/>
<dbReference type="OrthoDB" id="9829321at2759"/>
<evidence type="ECO:0000313" key="13">
    <source>
        <dbReference type="RefSeq" id="XP_013383932.1"/>
    </source>
</evidence>
<keyword evidence="3 7" id="KW-0217">Developmental protein</keyword>
<gene>
    <name evidence="13" type="primary">LOC106154205</name>
</gene>
<dbReference type="PIRSF" id="PIRSF002496">
    <property type="entry name" value="Chordin"/>
    <property type="match status" value="1"/>
</dbReference>
<dbReference type="Pfam" id="PF00093">
    <property type="entry name" value="VWC"/>
    <property type="match status" value="2"/>
</dbReference>
<reference evidence="13" key="1">
    <citation type="submission" date="2025-08" db="UniProtKB">
        <authorList>
            <consortium name="RefSeq"/>
        </authorList>
    </citation>
    <scope>IDENTIFICATION</scope>
    <source>
        <tissue evidence="13">Gonads</tissue>
    </source>
</reference>
<dbReference type="GO" id="GO:0009953">
    <property type="term" value="P:dorsal/ventral pattern formation"/>
    <property type="evidence" value="ECO:0007669"/>
    <property type="project" value="TreeGrafter"/>
</dbReference>
<keyword evidence="6" id="KW-0325">Glycoprotein</keyword>
<evidence type="ECO:0000256" key="9">
    <source>
        <dbReference type="SAM" id="SignalP"/>
    </source>
</evidence>
<keyword evidence="12" id="KW-1185">Reference proteome</keyword>
<dbReference type="STRING" id="7574.A0A1S3HD08"/>
<feature type="domain" description="CHRD" evidence="11">
    <location>
        <begin position="369"/>
        <end position="496"/>
    </location>
</feature>
<dbReference type="RefSeq" id="XP_013383932.1">
    <property type="nucleotide sequence ID" value="XM_013528478.1"/>
</dbReference>
<dbReference type="GeneID" id="106154205"/>
<dbReference type="PROSITE" id="PS01208">
    <property type="entry name" value="VWFC_1"/>
    <property type="match status" value="3"/>
</dbReference>
<feature type="domain" description="CHRD" evidence="11">
    <location>
        <begin position="136"/>
        <end position="254"/>
    </location>
</feature>
<dbReference type="PROSITE" id="PS50933">
    <property type="entry name" value="CHRD"/>
    <property type="match status" value="3"/>
</dbReference>
<keyword evidence="4" id="KW-0964">Secreted</keyword>
<evidence type="ECO:0000256" key="1">
    <source>
        <dbReference type="ARBA" id="ARBA00004613"/>
    </source>
</evidence>
<dbReference type="GO" id="GO:0005615">
    <property type="term" value="C:extracellular space"/>
    <property type="evidence" value="ECO:0007669"/>
    <property type="project" value="TreeGrafter"/>
</dbReference>
<dbReference type="AlphaFoldDB" id="A0A1S3HD08"/>
<dbReference type="Proteomes" id="UP000085678">
    <property type="component" value="Unplaced"/>
</dbReference>
<proteinExistence type="inferred from homology"/>
<comment type="similarity">
    <text evidence="2">Belongs to the chordin family.</text>
</comment>
<evidence type="ECO:0000256" key="2">
    <source>
        <dbReference type="ARBA" id="ARBA00007156"/>
    </source>
</evidence>
<dbReference type="SMART" id="SM00754">
    <property type="entry name" value="CHRD"/>
    <property type="match status" value="4"/>
</dbReference>
<name>A0A1S3HD08_LINAN</name>
<evidence type="ECO:0000259" key="10">
    <source>
        <dbReference type="PROSITE" id="PS50184"/>
    </source>
</evidence>
<dbReference type="GO" id="GO:0030514">
    <property type="term" value="P:negative regulation of BMP signaling pathway"/>
    <property type="evidence" value="ECO:0007669"/>
    <property type="project" value="TreeGrafter"/>
</dbReference>
<evidence type="ECO:0000256" key="7">
    <source>
        <dbReference type="PROSITE-ProRule" id="PRU00230"/>
    </source>
</evidence>
<feature type="compositionally biased region" description="Basic residues" evidence="8">
    <location>
        <begin position="890"/>
        <end position="902"/>
    </location>
</feature>
<dbReference type="InterPro" id="IPR016353">
    <property type="entry name" value="Chordin"/>
</dbReference>
<dbReference type="InterPro" id="IPR010895">
    <property type="entry name" value="CHRD"/>
</dbReference>